<evidence type="ECO:0000259" key="6">
    <source>
        <dbReference type="Pfam" id="PF04893"/>
    </source>
</evidence>
<feature type="domain" description="Yip1" evidence="6">
    <location>
        <begin position="11"/>
        <end position="224"/>
    </location>
</feature>
<dbReference type="Pfam" id="PF04893">
    <property type="entry name" value="Yip1"/>
    <property type="match status" value="1"/>
</dbReference>
<keyword evidence="3 5" id="KW-1133">Transmembrane helix</keyword>
<keyword evidence="4 5" id="KW-0472">Membrane</keyword>
<protein>
    <recommendedName>
        <fullName evidence="6">Yip1 domain-containing protein</fullName>
    </recommendedName>
</protein>
<dbReference type="GO" id="GO:0016020">
    <property type="term" value="C:membrane"/>
    <property type="evidence" value="ECO:0007669"/>
    <property type="project" value="UniProtKB-SubCell"/>
</dbReference>
<proteinExistence type="predicted"/>
<comment type="subcellular location">
    <subcellularLocation>
        <location evidence="1">Membrane</location>
        <topology evidence="1">Multi-pass membrane protein</topology>
    </subcellularLocation>
</comment>
<dbReference type="InterPro" id="IPR006977">
    <property type="entry name" value="Yip1_dom"/>
</dbReference>
<feature type="transmembrane region" description="Helical" evidence="5">
    <location>
        <begin position="123"/>
        <end position="146"/>
    </location>
</feature>
<dbReference type="RefSeq" id="WP_160409725.1">
    <property type="nucleotide sequence ID" value="NZ_WSES01000005.1"/>
</dbReference>
<feature type="transmembrane region" description="Helical" evidence="5">
    <location>
        <begin position="207"/>
        <end position="229"/>
    </location>
</feature>
<comment type="caution">
    <text evidence="7">The sequence shown here is derived from an EMBL/GenBank/DDBJ whole genome shotgun (WGS) entry which is preliminary data.</text>
</comment>
<evidence type="ECO:0000256" key="2">
    <source>
        <dbReference type="ARBA" id="ARBA00022692"/>
    </source>
</evidence>
<feature type="transmembrane region" description="Helical" evidence="5">
    <location>
        <begin position="30"/>
        <end position="49"/>
    </location>
</feature>
<evidence type="ECO:0000256" key="4">
    <source>
        <dbReference type="ARBA" id="ARBA00023136"/>
    </source>
</evidence>
<accession>A0A7X3G1S0</accession>
<keyword evidence="2 5" id="KW-0812">Transmembrane</keyword>
<sequence>MATQPLFDIGNVILAPSPTFARLKDKPRPFIPLLVLILLTLAVSCWYVSSLDFAWFREHMLAAQGPMKPEARAAMAQFLTPKTMMWSSGAGAVLGTPLICAIVALYYLLAGKVMGTGIGYGKWFGFAVWTSIPRLLTVPLSALQILTSGGRLAPEDMNMVSLNYLLLHVPMSSPWFGFATNLDLSSVWSIALAVLGLKAWTGRSTAACVTVAVLPYAVVYGIWAAKIAFLG</sequence>
<evidence type="ECO:0000256" key="3">
    <source>
        <dbReference type="ARBA" id="ARBA00022989"/>
    </source>
</evidence>
<feature type="transmembrane region" description="Helical" evidence="5">
    <location>
        <begin position="175"/>
        <end position="195"/>
    </location>
</feature>
<dbReference type="EMBL" id="WSES01000005">
    <property type="protein sequence ID" value="MVW62049.1"/>
    <property type="molecule type" value="Genomic_DNA"/>
</dbReference>
<evidence type="ECO:0000313" key="8">
    <source>
        <dbReference type="Proteomes" id="UP000443353"/>
    </source>
</evidence>
<evidence type="ECO:0000313" key="7">
    <source>
        <dbReference type="EMBL" id="MVW62049.1"/>
    </source>
</evidence>
<gene>
    <name evidence="7" type="ORF">GPY61_19120</name>
</gene>
<reference evidence="7 8" key="1">
    <citation type="submission" date="2019-12" db="EMBL/GenBank/DDBJ databases">
        <authorList>
            <person name="Li C."/>
            <person name="Zhao J."/>
        </authorList>
    </citation>
    <scope>NUCLEOTIDE SEQUENCE [LARGE SCALE GENOMIC DNA]</scope>
    <source>
        <strain evidence="7 8">NEAU-DD11</strain>
    </source>
</reference>
<dbReference type="Proteomes" id="UP000443353">
    <property type="component" value="Unassembled WGS sequence"/>
</dbReference>
<evidence type="ECO:0000256" key="5">
    <source>
        <dbReference type="SAM" id="Phobius"/>
    </source>
</evidence>
<evidence type="ECO:0000256" key="1">
    <source>
        <dbReference type="ARBA" id="ARBA00004141"/>
    </source>
</evidence>
<feature type="transmembrane region" description="Helical" evidence="5">
    <location>
        <begin position="89"/>
        <end position="111"/>
    </location>
</feature>
<keyword evidence="8" id="KW-1185">Reference proteome</keyword>
<dbReference type="AlphaFoldDB" id="A0A7X3G1S0"/>
<name>A0A7X3G1S0_9BURK</name>
<organism evidence="7 8">
    <name type="scientific">Massilia cellulosiltytica</name>
    <dbReference type="NCBI Taxonomy" id="2683234"/>
    <lineage>
        <taxon>Bacteria</taxon>
        <taxon>Pseudomonadati</taxon>
        <taxon>Pseudomonadota</taxon>
        <taxon>Betaproteobacteria</taxon>
        <taxon>Burkholderiales</taxon>
        <taxon>Oxalobacteraceae</taxon>
        <taxon>Telluria group</taxon>
        <taxon>Massilia</taxon>
    </lineage>
</organism>